<dbReference type="KEGG" id="rru:Rru_B0027"/>
<proteinExistence type="inferred from homology"/>
<accession>Q2RMM2</accession>
<gene>
    <name evidence="11" type="ordered locus">Rru_B0027</name>
</gene>
<dbReference type="GO" id="GO:0015920">
    <property type="term" value="P:lipopolysaccharide transport"/>
    <property type="evidence" value="ECO:0007669"/>
    <property type="project" value="TreeGrafter"/>
</dbReference>
<dbReference type="PANTHER" id="PTHR30413">
    <property type="entry name" value="INNER MEMBRANE TRANSPORT PERMEASE"/>
    <property type="match status" value="1"/>
</dbReference>
<protein>
    <recommendedName>
        <fullName evidence="9">Transport permease protein</fullName>
    </recommendedName>
</protein>
<keyword evidence="5" id="KW-0812">Transmembrane</keyword>
<name>Q2RMM2_RHORT</name>
<dbReference type="PROSITE" id="PS51012">
    <property type="entry name" value="ABC_TM2"/>
    <property type="match status" value="1"/>
</dbReference>
<sequence>MGLFWAFLVPLLMLSIYTFVFGGIFQARWSERGINGGAPDTLDFALLLFIGLMAHSLLTESLIRSSSIIISNTNFVKRVVFPLDILPLMTVLSALFHFFISFTVFLLFFFAVKHTLHPGILWLPLILLPFVVMTTGFCWFVAAAGVYYRDVAQLMGLGSTVLMFLSPVLYPASMIPAELLPLFHLNPLTFVIEQSRAVVFYGLSPDWQGLGLYTAIAIGVALVGYWAFSAMRKGFADVL</sequence>
<dbReference type="InterPro" id="IPR047817">
    <property type="entry name" value="ABC2_TM_bact-type"/>
</dbReference>
<keyword evidence="6" id="KW-1133">Transmembrane helix</keyword>
<organism evidence="11 12">
    <name type="scientific">Rhodospirillum rubrum (strain ATCC 11170 / ATH 1.1.1 / DSM 467 / LMG 4362 / NCIMB 8255 / S1)</name>
    <dbReference type="NCBI Taxonomy" id="269796"/>
    <lineage>
        <taxon>Bacteria</taxon>
        <taxon>Pseudomonadati</taxon>
        <taxon>Pseudomonadota</taxon>
        <taxon>Alphaproteobacteria</taxon>
        <taxon>Rhodospirillales</taxon>
        <taxon>Rhodospirillaceae</taxon>
        <taxon>Rhodospirillum</taxon>
    </lineage>
</organism>
<dbReference type="HOGENOM" id="CLU_060703_1_1_5"/>
<dbReference type="PhylomeDB" id="Q2RMM2"/>
<reference evidence="11 12" key="1">
    <citation type="journal article" date="2011" name="Stand. Genomic Sci.">
        <title>Complete genome sequence of Rhodospirillum rubrum type strain (S1).</title>
        <authorList>
            <person name="Munk A.C."/>
            <person name="Copeland A."/>
            <person name="Lucas S."/>
            <person name="Lapidus A."/>
            <person name="Del Rio T.G."/>
            <person name="Barry K."/>
            <person name="Detter J.C."/>
            <person name="Hammon N."/>
            <person name="Israni S."/>
            <person name="Pitluck S."/>
            <person name="Brettin T."/>
            <person name="Bruce D."/>
            <person name="Han C."/>
            <person name="Tapia R."/>
            <person name="Gilna P."/>
            <person name="Schmutz J."/>
            <person name="Larimer F."/>
            <person name="Land M."/>
            <person name="Kyrpides N.C."/>
            <person name="Mavromatis K."/>
            <person name="Richardson P."/>
            <person name="Rohde M."/>
            <person name="Goker M."/>
            <person name="Klenk H.P."/>
            <person name="Zhang Y."/>
            <person name="Roberts G.P."/>
            <person name="Reslewic S."/>
            <person name="Schwartz D.C."/>
        </authorList>
    </citation>
    <scope>NUCLEOTIDE SEQUENCE [LARGE SCALE GENOMIC DNA]</scope>
    <source>
        <strain evidence="12">ATCC 11170 / ATH 1.1.1 / DSM 467 / LMG 4362 / NCIMB 8255 / S1</strain>
        <plasmid evidence="12">pRHORT</plasmid>
    </source>
</reference>
<dbReference type="InterPro" id="IPR013525">
    <property type="entry name" value="ABC2_TM"/>
</dbReference>
<comment type="subcellular location">
    <subcellularLocation>
        <location evidence="9">Cell inner membrane</location>
        <topology evidence="9">Multi-pass membrane protein</topology>
    </subcellularLocation>
    <subcellularLocation>
        <location evidence="1">Cell membrane</location>
        <topology evidence="1">Multi-pass membrane protein</topology>
    </subcellularLocation>
</comment>
<evidence type="ECO:0000256" key="2">
    <source>
        <dbReference type="ARBA" id="ARBA00007783"/>
    </source>
</evidence>
<feature type="domain" description="ABC transmembrane type-2" evidence="10">
    <location>
        <begin position="1"/>
        <end position="231"/>
    </location>
</feature>
<dbReference type="EMBL" id="CP000231">
    <property type="protein sequence ID" value="ABC24623.1"/>
    <property type="molecule type" value="Genomic_DNA"/>
</dbReference>
<keyword evidence="3 9" id="KW-0813">Transport</keyword>
<evidence type="ECO:0000313" key="12">
    <source>
        <dbReference type="Proteomes" id="UP000001929"/>
    </source>
</evidence>
<dbReference type="Proteomes" id="UP000001929">
    <property type="component" value="Plasmid unnamed"/>
</dbReference>
<geneLocation type="plasmid" evidence="12">
    <name>pRHORT</name>
</geneLocation>
<dbReference type="GO" id="GO:0140359">
    <property type="term" value="F:ABC-type transporter activity"/>
    <property type="evidence" value="ECO:0007669"/>
    <property type="project" value="InterPro"/>
</dbReference>
<dbReference type="AlphaFoldDB" id="Q2RMM2"/>
<dbReference type="GO" id="GO:0015774">
    <property type="term" value="P:polysaccharide transport"/>
    <property type="evidence" value="ECO:0007669"/>
    <property type="project" value="UniProtKB-KW"/>
</dbReference>
<evidence type="ECO:0000256" key="8">
    <source>
        <dbReference type="ARBA" id="ARBA00023136"/>
    </source>
</evidence>
<dbReference type="EnsemblBacteria" id="ABC24623">
    <property type="protein sequence ID" value="ABC24623"/>
    <property type="gene ID" value="Rru_B0027"/>
</dbReference>
<dbReference type="Pfam" id="PF01061">
    <property type="entry name" value="ABC2_membrane"/>
    <property type="match status" value="1"/>
</dbReference>
<evidence type="ECO:0000256" key="1">
    <source>
        <dbReference type="ARBA" id="ARBA00004651"/>
    </source>
</evidence>
<evidence type="ECO:0000259" key="10">
    <source>
        <dbReference type="PROSITE" id="PS51012"/>
    </source>
</evidence>
<dbReference type="PANTHER" id="PTHR30413:SF10">
    <property type="entry name" value="CAPSULE POLYSACCHARIDE EXPORT INNER-MEMBRANE PROTEIN CTRC"/>
    <property type="match status" value="1"/>
</dbReference>
<keyword evidence="7" id="KW-0625">Polysaccharide transport</keyword>
<dbReference type="GO" id="GO:0005886">
    <property type="term" value="C:plasma membrane"/>
    <property type="evidence" value="ECO:0007669"/>
    <property type="project" value="UniProtKB-SubCell"/>
</dbReference>
<evidence type="ECO:0000256" key="6">
    <source>
        <dbReference type="ARBA" id="ARBA00022989"/>
    </source>
</evidence>
<evidence type="ECO:0000256" key="5">
    <source>
        <dbReference type="ARBA" id="ARBA00022692"/>
    </source>
</evidence>
<evidence type="ECO:0000256" key="3">
    <source>
        <dbReference type="ARBA" id="ARBA00022448"/>
    </source>
</evidence>
<keyword evidence="4 9" id="KW-1003">Cell membrane</keyword>
<keyword evidence="12" id="KW-1185">Reference proteome</keyword>
<keyword evidence="11" id="KW-0614">Plasmid</keyword>
<keyword evidence="8" id="KW-0472">Membrane</keyword>
<evidence type="ECO:0000313" key="11">
    <source>
        <dbReference type="EMBL" id="ABC24623.1"/>
    </source>
</evidence>
<comment type="similarity">
    <text evidence="2 9">Belongs to the ABC-2 integral membrane protein family.</text>
</comment>
<evidence type="ECO:0000256" key="4">
    <source>
        <dbReference type="ARBA" id="ARBA00022475"/>
    </source>
</evidence>
<evidence type="ECO:0000256" key="7">
    <source>
        <dbReference type="ARBA" id="ARBA00023047"/>
    </source>
</evidence>
<keyword evidence="7" id="KW-0762">Sugar transport</keyword>
<dbReference type="PATRIC" id="fig|269796.9.peg.23"/>
<evidence type="ECO:0000256" key="9">
    <source>
        <dbReference type="RuleBase" id="RU361157"/>
    </source>
</evidence>